<evidence type="ECO:0000256" key="7">
    <source>
        <dbReference type="SAM" id="Phobius"/>
    </source>
</evidence>
<dbReference type="Gene3D" id="2.10.70.10">
    <property type="entry name" value="Complement Module, domain 1"/>
    <property type="match status" value="4"/>
</dbReference>
<feature type="disulfide bond" evidence="6">
    <location>
        <begin position="51"/>
        <end position="78"/>
    </location>
</feature>
<keyword evidence="4 6" id="KW-1015">Disulfide bond</keyword>
<reference evidence="10 11" key="1">
    <citation type="submission" date="2024-01" db="EMBL/GenBank/DDBJ databases">
        <authorList>
            <person name="Alioto T."/>
            <person name="Alioto T."/>
            <person name="Gomez Garrido J."/>
        </authorList>
    </citation>
    <scope>NUCLEOTIDE SEQUENCE [LARGE SCALE GENOMIC DNA]</scope>
</reference>
<evidence type="ECO:0000313" key="11">
    <source>
        <dbReference type="Proteomes" id="UP001314229"/>
    </source>
</evidence>
<evidence type="ECO:0000313" key="10">
    <source>
        <dbReference type="EMBL" id="CAK6963746.1"/>
    </source>
</evidence>
<dbReference type="PANTHER" id="PTHR19325">
    <property type="entry name" value="COMPLEMENT COMPONENT-RELATED SUSHI DOMAIN-CONTAINING"/>
    <property type="match status" value="1"/>
</dbReference>
<proteinExistence type="predicted"/>
<keyword evidence="11" id="KW-1185">Reference proteome</keyword>
<dbReference type="InterPro" id="IPR050350">
    <property type="entry name" value="Compl-Cell_Adhes-Reg"/>
</dbReference>
<dbReference type="Pfam" id="PF00084">
    <property type="entry name" value="Sushi"/>
    <property type="match status" value="4"/>
</dbReference>
<evidence type="ECO:0000256" key="8">
    <source>
        <dbReference type="SAM" id="SignalP"/>
    </source>
</evidence>
<keyword evidence="7" id="KW-0472">Membrane</keyword>
<feature type="domain" description="Sushi" evidence="9">
    <location>
        <begin position="81"/>
        <end position="138"/>
    </location>
</feature>
<feature type="chain" id="PRO_5043774205" evidence="8">
    <location>
        <begin position="19"/>
        <end position="321"/>
    </location>
</feature>
<dbReference type="CDD" id="cd00033">
    <property type="entry name" value="CCP"/>
    <property type="match status" value="4"/>
</dbReference>
<feature type="disulfide bond" evidence="6">
    <location>
        <begin position="23"/>
        <end position="66"/>
    </location>
</feature>
<evidence type="ECO:0000256" key="2">
    <source>
        <dbReference type="ARBA" id="ARBA00022729"/>
    </source>
</evidence>
<evidence type="ECO:0000259" key="9">
    <source>
        <dbReference type="PROSITE" id="PS50923"/>
    </source>
</evidence>
<dbReference type="Proteomes" id="UP001314229">
    <property type="component" value="Unassembled WGS sequence"/>
</dbReference>
<dbReference type="FunFam" id="2.10.70.10:FF:000014">
    <property type="entry name" value="Membrane cofactor protein"/>
    <property type="match status" value="1"/>
</dbReference>
<dbReference type="EMBL" id="CAWUFR010000068">
    <property type="protein sequence ID" value="CAK6963746.1"/>
    <property type="molecule type" value="Genomic_DNA"/>
</dbReference>
<keyword evidence="7" id="KW-0812">Transmembrane</keyword>
<feature type="disulfide bond" evidence="6">
    <location>
        <begin position="169"/>
        <end position="196"/>
    </location>
</feature>
<evidence type="ECO:0000256" key="4">
    <source>
        <dbReference type="ARBA" id="ARBA00023157"/>
    </source>
</evidence>
<feature type="disulfide bond" evidence="6">
    <location>
        <begin position="229"/>
        <end position="256"/>
    </location>
</feature>
<dbReference type="SMART" id="SM00032">
    <property type="entry name" value="CCP"/>
    <property type="match status" value="4"/>
</dbReference>
<dbReference type="PROSITE" id="PS50923">
    <property type="entry name" value="SUSHI"/>
    <property type="match status" value="4"/>
</dbReference>
<feature type="domain" description="Sushi" evidence="9">
    <location>
        <begin position="139"/>
        <end position="198"/>
    </location>
</feature>
<keyword evidence="3" id="KW-0677">Repeat</keyword>
<evidence type="ECO:0000256" key="5">
    <source>
        <dbReference type="ARBA" id="ARBA00023180"/>
    </source>
</evidence>
<dbReference type="InterPro" id="IPR035976">
    <property type="entry name" value="Sushi/SCR/CCP_sf"/>
</dbReference>
<keyword evidence="5" id="KW-0325">Glycoprotein</keyword>
<gene>
    <name evidence="10" type="ORF">FSCOSCO3_A026055</name>
</gene>
<comment type="caution">
    <text evidence="10">The sequence shown here is derived from an EMBL/GenBank/DDBJ whole genome shotgun (WGS) entry which is preliminary data.</text>
</comment>
<feature type="transmembrane region" description="Helical" evidence="7">
    <location>
        <begin position="276"/>
        <end position="296"/>
    </location>
</feature>
<feature type="signal peptide" evidence="8">
    <location>
        <begin position="1"/>
        <end position="18"/>
    </location>
</feature>
<feature type="domain" description="Sushi" evidence="9">
    <location>
        <begin position="21"/>
        <end position="80"/>
    </location>
</feature>
<organism evidence="10 11">
    <name type="scientific">Scomber scombrus</name>
    <name type="common">Atlantic mackerel</name>
    <name type="synonym">Scomber vernalis</name>
    <dbReference type="NCBI Taxonomy" id="13677"/>
    <lineage>
        <taxon>Eukaryota</taxon>
        <taxon>Metazoa</taxon>
        <taxon>Chordata</taxon>
        <taxon>Craniata</taxon>
        <taxon>Vertebrata</taxon>
        <taxon>Euteleostomi</taxon>
        <taxon>Actinopterygii</taxon>
        <taxon>Neopterygii</taxon>
        <taxon>Teleostei</taxon>
        <taxon>Neoteleostei</taxon>
        <taxon>Acanthomorphata</taxon>
        <taxon>Pelagiaria</taxon>
        <taxon>Scombriformes</taxon>
        <taxon>Scombridae</taxon>
        <taxon>Scomber</taxon>
    </lineage>
</organism>
<name>A0AAV1NVZ3_SCOSC</name>
<keyword evidence="2 8" id="KW-0732">Signal</keyword>
<keyword evidence="1 6" id="KW-0768">Sushi</keyword>
<accession>A0AAV1NVZ3</accession>
<evidence type="ECO:0000256" key="6">
    <source>
        <dbReference type="PROSITE-ProRule" id="PRU00302"/>
    </source>
</evidence>
<evidence type="ECO:0000256" key="1">
    <source>
        <dbReference type="ARBA" id="ARBA00022659"/>
    </source>
</evidence>
<dbReference type="InterPro" id="IPR000436">
    <property type="entry name" value="Sushi_SCR_CCP_dom"/>
</dbReference>
<dbReference type="SUPFAM" id="SSF57535">
    <property type="entry name" value="Complement control module/SCR domain"/>
    <property type="match status" value="4"/>
</dbReference>
<feature type="domain" description="Sushi" evidence="9">
    <location>
        <begin position="199"/>
        <end position="258"/>
    </location>
</feature>
<protein>
    <submittedName>
        <fullName evidence="10">Regulator of complement activation group 2 gene 1 isoform X1</fullName>
    </submittedName>
</protein>
<dbReference type="AlphaFoldDB" id="A0AAV1NVZ3"/>
<sequence>MGVSYFLYLSCLGLAITAQDQDCTRPVGSPNTVLTDNRDTFPSGTTVTFECVTGYITAGGSARITCTAGTWSPLRLTCERRNCGSAEEVENGQIDYPEGTHFGDKLVVTCNTGFTLVGRHEILCGVNGWIDRLPVCEVVTCSSPPPFVNGSFSPVRDTYNYGEVVQYKCQKDYTLDGSKSISCSENEQFKPSPPTCVKVDCPDPLIQNSEFVQGSRPPHGYLATVTLKCITGYQMTGEGTLTCQINSQWSPGLPSCTRGPGPTTPENNKGHVLRDVLISLGVIAGLCGLGTIIYFTTRKGGKKGNRSSLVGPAFRAMKATC</sequence>
<evidence type="ECO:0000256" key="3">
    <source>
        <dbReference type="ARBA" id="ARBA00022737"/>
    </source>
</evidence>
<comment type="caution">
    <text evidence="6">Lacks conserved residue(s) required for the propagation of feature annotation.</text>
</comment>
<dbReference type="PANTHER" id="PTHR19325:SF573">
    <property type="entry name" value="MEMBRANE COFACTOR PROTEIN"/>
    <property type="match status" value="1"/>
</dbReference>
<keyword evidence="7" id="KW-1133">Transmembrane helix</keyword>